<dbReference type="InterPro" id="IPR050309">
    <property type="entry name" value="Type-B_Carboxylest/Lipase"/>
</dbReference>
<dbReference type="AlphaFoldDB" id="A0A1L8D6W8"/>
<evidence type="ECO:0000256" key="1">
    <source>
        <dbReference type="ARBA" id="ARBA00005964"/>
    </source>
</evidence>
<evidence type="ECO:0000256" key="3">
    <source>
        <dbReference type="ARBA" id="ARBA00022801"/>
    </source>
</evidence>
<protein>
    <recommendedName>
        <fullName evidence="6">Carboxylic ester hydrolase</fullName>
        <ecNumber evidence="6">3.1.1.-</ecNumber>
    </recommendedName>
</protein>
<organism evidence="9">
    <name type="scientific">Plutella xylostella</name>
    <name type="common">Diamondback moth</name>
    <name type="synonym">Plutella maculipennis</name>
    <dbReference type="NCBI Taxonomy" id="51655"/>
    <lineage>
        <taxon>Eukaryota</taxon>
        <taxon>Metazoa</taxon>
        <taxon>Ecdysozoa</taxon>
        <taxon>Arthropoda</taxon>
        <taxon>Hexapoda</taxon>
        <taxon>Insecta</taxon>
        <taxon>Pterygota</taxon>
        <taxon>Neoptera</taxon>
        <taxon>Endopterygota</taxon>
        <taxon>Lepidoptera</taxon>
        <taxon>Glossata</taxon>
        <taxon>Ditrysia</taxon>
        <taxon>Yponomeutoidea</taxon>
        <taxon>Plutellidae</taxon>
        <taxon>Plutella</taxon>
    </lineage>
</organism>
<keyword evidence="6" id="KW-0732">Signal</keyword>
<reference evidence="9" key="1">
    <citation type="submission" date="2016-08" db="EMBL/GenBank/DDBJ databases">
        <title>Transcriptome of the diamond-back moth (Plutella xylostella).</title>
        <authorList>
            <person name="He P."/>
        </authorList>
    </citation>
    <scope>NUCLEOTIDE SEQUENCE</scope>
    <source>
        <strain evidence="9">Lab strain</strain>
        <tissue evidence="9">Multi</tissue>
    </source>
</reference>
<dbReference type="EC" id="3.1.1.-" evidence="6"/>
<name>A0A1L8D6W8_PLUXY</name>
<keyword evidence="3 6" id="KW-0378">Hydrolase</keyword>
<evidence type="ECO:0000256" key="2">
    <source>
        <dbReference type="ARBA" id="ARBA00022487"/>
    </source>
</evidence>
<feature type="region of interest" description="Disordered" evidence="7">
    <location>
        <begin position="432"/>
        <end position="459"/>
    </location>
</feature>
<dbReference type="GO" id="GO:0052689">
    <property type="term" value="F:carboxylic ester hydrolase activity"/>
    <property type="evidence" value="ECO:0007669"/>
    <property type="project" value="UniProtKB-KW"/>
</dbReference>
<dbReference type="Pfam" id="PF00135">
    <property type="entry name" value="COesterase"/>
    <property type="match status" value="1"/>
</dbReference>
<evidence type="ECO:0000313" key="9">
    <source>
        <dbReference type="EMBL" id="JAV02080.1"/>
    </source>
</evidence>
<evidence type="ECO:0000256" key="7">
    <source>
        <dbReference type="SAM" id="MobiDB-lite"/>
    </source>
</evidence>
<sequence length="568" mass="63632">MEKTTVLVFLLFVVNLLQVCHSSEEENSKLVQISSGRVRGYKNQEWDLFEFHGIPYATAPTGVNKFRGPSPAPEWSDILDAKNKTIICPQSIEYYKPLGQEDCLVANVFTPNTNEANLPVLVNIHGGAYAAGYGNLELPYSLVKEGNVVAVTFNYRLGVLGFLCLGTEDVPGNAGLKDMVALLRWVKANIRNFGGNPDDVTIAGCSAGSVSVELLAVSEATKGLFNKVISQSGSGVGGWAVQQNPIEIAQTLAKRMNFNNVNDFIALEDFYKNQNIDSLTNFGFWDSKDSSLQFVPCLERDLESESILKTAPFDVLKQGTFEKYPTLTGFSNMEGLMRMMTYDEWIDNMMEDMSDYLPEDLKFETANEKKAVADAAKELYFTKLNTDKKQGYIDYFTDVMFAYGVYRGVKLQVEAGNENVYFLEYTFVEKTENSTTEPPPGADHCDQSEIVQEQPEEGPHSNDYYLLKKSMVQLWLNFIKTGKPVPAVTEEFPEGWPAASVNGSYMDINIPSKLKQHWQPERARFWDDVYSKYYSTPAPPANSSSRLRSYCAVAIFALAMFQTVISRF</sequence>
<dbReference type="InterPro" id="IPR019826">
    <property type="entry name" value="Carboxylesterase_B_AS"/>
</dbReference>
<keyword evidence="5" id="KW-0325">Glycoprotein</keyword>
<evidence type="ECO:0000256" key="6">
    <source>
        <dbReference type="RuleBase" id="RU361235"/>
    </source>
</evidence>
<dbReference type="PROSITE" id="PS00122">
    <property type="entry name" value="CARBOXYLESTERASE_B_1"/>
    <property type="match status" value="1"/>
</dbReference>
<dbReference type="PANTHER" id="PTHR11559">
    <property type="entry name" value="CARBOXYLESTERASE"/>
    <property type="match status" value="1"/>
</dbReference>
<comment type="similarity">
    <text evidence="1 6">Belongs to the type-B carboxylesterase/lipase family.</text>
</comment>
<keyword evidence="4" id="KW-1015">Disulfide bond</keyword>
<evidence type="ECO:0000259" key="8">
    <source>
        <dbReference type="Pfam" id="PF00135"/>
    </source>
</evidence>
<dbReference type="InterPro" id="IPR029058">
    <property type="entry name" value="AB_hydrolase_fold"/>
</dbReference>
<evidence type="ECO:0000256" key="5">
    <source>
        <dbReference type="ARBA" id="ARBA00023180"/>
    </source>
</evidence>
<feature type="domain" description="Carboxylesterase type B" evidence="8">
    <location>
        <begin position="28"/>
        <end position="526"/>
    </location>
</feature>
<proteinExistence type="evidence at transcript level"/>
<dbReference type="SUPFAM" id="SSF53474">
    <property type="entry name" value="alpha/beta-Hydrolases"/>
    <property type="match status" value="1"/>
</dbReference>
<dbReference type="InterPro" id="IPR002018">
    <property type="entry name" value="CarbesteraseB"/>
</dbReference>
<evidence type="ECO:0000256" key="4">
    <source>
        <dbReference type="ARBA" id="ARBA00023157"/>
    </source>
</evidence>
<feature type="signal peptide" evidence="6">
    <location>
        <begin position="1"/>
        <end position="22"/>
    </location>
</feature>
<feature type="chain" id="PRO_5009734648" description="Carboxylic ester hydrolase" evidence="6">
    <location>
        <begin position="23"/>
        <end position="568"/>
    </location>
</feature>
<dbReference type="EMBL" id="GEYN01000049">
    <property type="protein sequence ID" value="JAV02080.1"/>
    <property type="molecule type" value="mRNA"/>
</dbReference>
<accession>A0A1L8D6W8</accession>
<keyword evidence="2" id="KW-0719">Serine esterase</keyword>
<dbReference type="Gene3D" id="3.40.50.1820">
    <property type="entry name" value="alpha/beta hydrolase"/>
    <property type="match status" value="1"/>
</dbReference>